<dbReference type="InterPro" id="IPR034904">
    <property type="entry name" value="FSCA_dom_sf"/>
</dbReference>
<accession>A0A9D2NSL5</accession>
<dbReference type="EMBL" id="DWWM01000042">
    <property type="protein sequence ID" value="HJC36698.1"/>
    <property type="molecule type" value="Genomic_DNA"/>
</dbReference>
<dbReference type="GO" id="GO:0016226">
    <property type="term" value="P:iron-sulfur cluster assembly"/>
    <property type="evidence" value="ECO:0007669"/>
    <property type="project" value="InterPro"/>
</dbReference>
<reference evidence="3" key="1">
    <citation type="journal article" date="2021" name="PeerJ">
        <title>Extensive microbial diversity within the chicken gut microbiome revealed by metagenomics and culture.</title>
        <authorList>
            <person name="Gilroy R."/>
            <person name="Ravi A."/>
            <person name="Getino M."/>
            <person name="Pursley I."/>
            <person name="Horton D.L."/>
            <person name="Alikhan N.F."/>
            <person name="Baker D."/>
            <person name="Gharbi K."/>
            <person name="Hall N."/>
            <person name="Watson M."/>
            <person name="Adriaenssens E.M."/>
            <person name="Foster-Nyarko E."/>
            <person name="Jarju S."/>
            <person name="Secka A."/>
            <person name="Antonio M."/>
            <person name="Oren A."/>
            <person name="Chaudhuri R.R."/>
            <person name="La Ragione R."/>
            <person name="Hildebrand F."/>
            <person name="Pallen M.J."/>
        </authorList>
    </citation>
    <scope>NUCLEOTIDE SEQUENCE</scope>
    <source>
        <strain evidence="3">CHK187-11901</strain>
    </source>
</reference>
<name>A0A9D2NSL5_9FIRM</name>
<dbReference type="Proteomes" id="UP000823896">
    <property type="component" value="Unassembled WGS sequence"/>
</dbReference>
<dbReference type="GO" id="GO:0051536">
    <property type="term" value="F:iron-sulfur cluster binding"/>
    <property type="evidence" value="ECO:0007669"/>
    <property type="project" value="InterPro"/>
</dbReference>
<dbReference type="PANTHER" id="PTHR11178">
    <property type="entry name" value="IRON-SULFUR CLUSTER SCAFFOLD PROTEIN NFU-RELATED"/>
    <property type="match status" value="1"/>
</dbReference>
<evidence type="ECO:0000256" key="1">
    <source>
        <dbReference type="ARBA" id="ARBA00049958"/>
    </source>
</evidence>
<dbReference type="GO" id="GO:0005506">
    <property type="term" value="F:iron ion binding"/>
    <property type="evidence" value="ECO:0007669"/>
    <property type="project" value="InterPro"/>
</dbReference>
<dbReference type="InterPro" id="IPR001075">
    <property type="entry name" value="NIF_FeS_clus_asmbl_NifU_C"/>
</dbReference>
<dbReference type="AlphaFoldDB" id="A0A9D2NSL5"/>
<evidence type="ECO:0000259" key="2">
    <source>
        <dbReference type="Pfam" id="PF01106"/>
    </source>
</evidence>
<gene>
    <name evidence="3" type="ORF">H9702_06160</name>
</gene>
<protein>
    <submittedName>
        <fullName evidence="3">NifU family protein</fullName>
    </submittedName>
</protein>
<proteinExistence type="predicted"/>
<evidence type="ECO:0000313" key="4">
    <source>
        <dbReference type="Proteomes" id="UP000823896"/>
    </source>
</evidence>
<comment type="caution">
    <text evidence="3">The sequence shown here is derived from an EMBL/GenBank/DDBJ whole genome shotgun (WGS) entry which is preliminary data.</text>
</comment>
<dbReference type="Gene3D" id="3.30.300.130">
    <property type="entry name" value="Fe-S cluster assembly (FSCA)"/>
    <property type="match status" value="1"/>
</dbReference>
<sequence length="78" mass="8987">MNEKKVEKVLDKIRPYIQRDGGDVTLDHLQDDIAYVRFHGACVGCMSLDATFYGGIRDLLLEELPQLRDVRIISDNMY</sequence>
<dbReference type="Pfam" id="PF01106">
    <property type="entry name" value="NifU"/>
    <property type="match status" value="1"/>
</dbReference>
<dbReference type="SUPFAM" id="SSF117916">
    <property type="entry name" value="Fe-S cluster assembly (FSCA) domain-like"/>
    <property type="match status" value="1"/>
</dbReference>
<comment type="function">
    <text evidence="1">May be involved in the formation or repair of [Fe-S] clusters present in iron-sulfur proteins.</text>
</comment>
<evidence type="ECO:0000313" key="3">
    <source>
        <dbReference type="EMBL" id="HJC36698.1"/>
    </source>
</evidence>
<reference evidence="3" key="2">
    <citation type="submission" date="2021-04" db="EMBL/GenBank/DDBJ databases">
        <authorList>
            <person name="Gilroy R."/>
        </authorList>
    </citation>
    <scope>NUCLEOTIDE SEQUENCE</scope>
    <source>
        <strain evidence="3">CHK187-11901</strain>
    </source>
</reference>
<organism evidence="3 4">
    <name type="scientific">Candidatus Merdibacter merdavium</name>
    <dbReference type="NCBI Taxonomy" id="2838692"/>
    <lineage>
        <taxon>Bacteria</taxon>
        <taxon>Bacillati</taxon>
        <taxon>Bacillota</taxon>
        <taxon>Erysipelotrichia</taxon>
        <taxon>Erysipelotrichales</taxon>
        <taxon>Erysipelotrichaceae</taxon>
        <taxon>Merdibacter</taxon>
    </lineage>
</organism>
<feature type="domain" description="NIF system FeS cluster assembly NifU C-terminal" evidence="2">
    <location>
        <begin position="6"/>
        <end position="70"/>
    </location>
</feature>